<evidence type="ECO:0008006" key="6">
    <source>
        <dbReference type="Google" id="ProtNLM"/>
    </source>
</evidence>
<reference evidence="2" key="2">
    <citation type="submission" date="2021-01" db="EMBL/GenBank/DDBJ databases">
        <authorList>
            <person name="Yu Y."/>
        </authorList>
    </citation>
    <scope>NUCLEOTIDE SEQUENCE</scope>
    <source>
        <strain evidence="2">As-5</strain>
        <strain evidence="3">As-6</strain>
    </source>
</reference>
<protein>
    <recommendedName>
        <fullName evidence="6">Deduced tail fiber protein</fullName>
    </recommendedName>
</protein>
<sequence length="376" mass="39927">MARKTIDLDSIQPNGKRGETQRPAFTKINENFAEVYDGLDDVQNAIRETLDGTTGLRISAGNRLINGAFRFWQRGLSRTVVSPLAVYVPDRFQIVCTGAGQIAASRQEFATPEFGVASYMNCDLSGSTASTEAFFTQPVEGVQTLAGSKVTLSMQTWASTPGKKIGVRFIQNFGTNGSTDVIVHAQAQEIGTAASLRSFTVDLPSITGKKVGPNSKLHVIVDLAAPAAYAGALTAQSGSFSFTCMQLQKGAVATEYEHRNDSEELLLCQRYYEKSYNVDVAPGTADGAGRDNQFYDRSVGAGSTSHIRCRVLKRATPAYTVYSDVTGAAGRIAGADGGVGTVTAIVNPGQSGAQVNYVSAAGTWGSSFHWTADAEI</sequence>
<name>A0AAW4GDB6_9GAMM</name>
<keyword evidence="4" id="KW-1185">Reference proteome</keyword>
<evidence type="ECO:0000313" key="5">
    <source>
        <dbReference type="Proteomes" id="UP000784064"/>
    </source>
</evidence>
<evidence type="ECO:0000256" key="1">
    <source>
        <dbReference type="SAM" id="MobiDB-lite"/>
    </source>
</evidence>
<comment type="caution">
    <text evidence="2">The sequence shown here is derived from an EMBL/GenBank/DDBJ whole genome shotgun (WGS) entry which is preliminary data.</text>
</comment>
<dbReference type="AlphaFoldDB" id="A0AAW4GDB6"/>
<organism evidence="2 5">
    <name type="scientific">Stenotrophomonas lactitubi</name>
    <dbReference type="NCBI Taxonomy" id="2045214"/>
    <lineage>
        <taxon>Bacteria</taxon>
        <taxon>Pseudomonadati</taxon>
        <taxon>Pseudomonadota</taxon>
        <taxon>Gammaproteobacteria</taxon>
        <taxon>Lysobacterales</taxon>
        <taxon>Lysobacteraceae</taxon>
        <taxon>Stenotrophomonas</taxon>
    </lineage>
</organism>
<dbReference type="Proteomes" id="UP000749453">
    <property type="component" value="Unassembled WGS sequence"/>
</dbReference>
<dbReference type="EMBL" id="JAFFTB010000012">
    <property type="protein sequence ID" value="MBM9938094.1"/>
    <property type="molecule type" value="Genomic_DNA"/>
</dbReference>
<accession>A0AAW4GDB6</accession>
<dbReference type="Proteomes" id="UP000784064">
    <property type="component" value="Unassembled WGS sequence"/>
</dbReference>
<evidence type="ECO:0000313" key="2">
    <source>
        <dbReference type="EMBL" id="MBM9912443.1"/>
    </source>
</evidence>
<evidence type="ECO:0000313" key="3">
    <source>
        <dbReference type="EMBL" id="MBM9938094.1"/>
    </source>
</evidence>
<feature type="region of interest" description="Disordered" evidence="1">
    <location>
        <begin position="1"/>
        <end position="22"/>
    </location>
</feature>
<reference evidence="4" key="1">
    <citation type="submission" date="2021-01" db="EMBL/GenBank/DDBJ databases">
        <title>Stenotrophomonas maltophilia.</title>
        <authorList>
            <person name="Yu Y."/>
        </authorList>
    </citation>
    <scope>NUCLEOTIDE SEQUENCE [LARGE SCALE GENOMIC DNA]</scope>
    <source>
        <strain evidence="4">As-6</strain>
    </source>
</reference>
<proteinExistence type="predicted"/>
<gene>
    <name evidence="2" type="ORF">JJW18_03010</name>
    <name evidence="3" type="ORF">JJW19_08050</name>
</gene>
<dbReference type="EMBL" id="JAFFTA010000002">
    <property type="protein sequence ID" value="MBM9912443.1"/>
    <property type="molecule type" value="Genomic_DNA"/>
</dbReference>
<evidence type="ECO:0000313" key="4">
    <source>
        <dbReference type="Proteomes" id="UP000749453"/>
    </source>
</evidence>
<dbReference type="RefSeq" id="WP_205405745.1">
    <property type="nucleotide sequence ID" value="NZ_JAFFTA010000002.1"/>
</dbReference>